<evidence type="ECO:0000256" key="1">
    <source>
        <dbReference type="ARBA" id="ARBA00005594"/>
    </source>
</evidence>
<feature type="binding site" evidence="7">
    <location>
        <position position="583"/>
    </location>
    <ligand>
        <name>ATP</name>
        <dbReference type="ChEBI" id="CHEBI:30616"/>
    </ligand>
</feature>
<evidence type="ECO:0000256" key="2">
    <source>
        <dbReference type="ARBA" id="ARBA00022598"/>
    </source>
</evidence>
<evidence type="ECO:0000256" key="4">
    <source>
        <dbReference type="ARBA" id="ARBA00022840"/>
    </source>
</evidence>
<evidence type="ECO:0000313" key="13">
    <source>
        <dbReference type="Proteomes" id="UP000779508"/>
    </source>
</evidence>
<dbReference type="PANTHER" id="PTHR43740">
    <property type="entry name" value="LEUCYL-TRNA SYNTHETASE"/>
    <property type="match status" value="1"/>
</dbReference>
<dbReference type="GO" id="GO:0004823">
    <property type="term" value="F:leucine-tRNA ligase activity"/>
    <property type="evidence" value="ECO:0007669"/>
    <property type="project" value="UniProtKB-EC"/>
</dbReference>
<dbReference type="CDD" id="cd07958">
    <property type="entry name" value="Anticodon_Ia_Leu_BEm"/>
    <property type="match status" value="1"/>
</dbReference>
<keyword evidence="4 7" id="KW-0067">ATP-binding</keyword>
<dbReference type="CDD" id="cd00812">
    <property type="entry name" value="LeuRS_core"/>
    <property type="match status" value="1"/>
</dbReference>
<keyword evidence="5 7" id="KW-0648">Protein biosynthesis</keyword>
<evidence type="ECO:0000256" key="7">
    <source>
        <dbReference type="HAMAP-Rule" id="MF_00049"/>
    </source>
</evidence>
<keyword evidence="2 7" id="KW-0436">Ligase</keyword>
<comment type="caution">
    <text evidence="7">Lacks conserved residue(s) required for the propagation of feature annotation.</text>
</comment>
<evidence type="ECO:0000256" key="8">
    <source>
        <dbReference type="RuleBase" id="RU363035"/>
    </source>
</evidence>
<comment type="caution">
    <text evidence="12">The sequence shown here is derived from an EMBL/GenBank/DDBJ whole genome shotgun (WGS) entry which is preliminary data.</text>
</comment>
<dbReference type="NCBIfam" id="TIGR00396">
    <property type="entry name" value="leuS_bact"/>
    <property type="match status" value="1"/>
</dbReference>
<organism evidence="12 13">
    <name type="scientific">Alkaliphilus flagellatus</name>
    <dbReference type="NCBI Taxonomy" id="2841507"/>
    <lineage>
        <taxon>Bacteria</taxon>
        <taxon>Bacillati</taxon>
        <taxon>Bacillota</taxon>
        <taxon>Clostridia</taxon>
        <taxon>Peptostreptococcales</taxon>
        <taxon>Natronincolaceae</taxon>
        <taxon>Alkaliphilus</taxon>
    </lineage>
</organism>
<keyword evidence="13" id="KW-1185">Reference proteome</keyword>
<proteinExistence type="inferred from homology"/>
<dbReference type="PANTHER" id="PTHR43740:SF2">
    <property type="entry name" value="LEUCINE--TRNA LIGASE, MITOCHONDRIAL"/>
    <property type="match status" value="1"/>
</dbReference>
<dbReference type="InterPro" id="IPR002300">
    <property type="entry name" value="aa-tRNA-synth_Ia"/>
</dbReference>
<comment type="subcellular location">
    <subcellularLocation>
        <location evidence="7">Cytoplasm</location>
    </subcellularLocation>
</comment>
<dbReference type="Pfam" id="PF08264">
    <property type="entry name" value="Anticodon_1"/>
    <property type="match status" value="1"/>
</dbReference>
<dbReference type="RefSeq" id="WP_216416440.1">
    <property type="nucleotide sequence ID" value="NZ_JAHLQK010000003.1"/>
</dbReference>
<feature type="domain" description="Methionyl/Valyl/Leucyl/Isoleucyl-tRNA synthetase anticodon-binding" evidence="10">
    <location>
        <begin position="651"/>
        <end position="763"/>
    </location>
</feature>
<evidence type="ECO:0000259" key="11">
    <source>
        <dbReference type="Pfam" id="PF13603"/>
    </source>
</evidence>
<sequence length="802" mass="92517">MKQYNPKDIESKWQEIWEEKGAFHASNDKDKEKFYALIEFPYPSGQGLHVGHPRPYTALDVVSRKRRLQGYNVLYPMGWDAFGLPTENYAIQNKIHPKIVTKKNVAKFKEQLQALGMSFDWSREINTTDPEYYKWTQWIFQKLFEKGLAYKKEMSINWCNSCKVGLANEEVVNGGCERCGGEVVRKQKNQWMLKITKYAERLINDLDLVDYIERVKIQQKNWIGRSEGMEVDFEITGDKKITVYTTRPDTLFGATYMVISPEHPYIEELADYIKNMDDLLHYREEASKKSEFERTELVKDKTGVKIEGVEAINPATGKQIPIFISDYVMMSYGTGAIMAVPGHDTRDWEFAKKFGLPIVEVVAGGNVEEAAYTDTEEGKIVNSDFINGLEVKDAKEKISKWLEEKGLGTRKVNYKLRDWVFSRQRYWGEPIPLVYCDECGWVPVPESELPVLLPEVESYEPTDNGESPLANVREWVETTCPKCGGNAERETDTMPQWAGSSWYFLRYTDPHNNEELASKENLDYWLPIDWYNGGMEHTTLHLLYSRFWHKFLYDCGVVPIPEPYAKRTSHGMILGGNNEKMSKSRGNVVNPDEVVNEFGADTLRLYEMFIGDFEKSVPWSQNGVKGCRRFLDRVWRLQEVLVDSNDLTEKLESNIHKTIKKVSEDYEHMKFNTAIASMMALVNDFYDHGSVTKGDMKIFLTLLNPVAPHITEELWEELGFEGMVYEATWPVWDEAKTIDNVVEIAVQINGKVKGQMVIAVDATADQLKEQFRNDTRLVDLLEGKTIVKEIYVPGRIYNIVVK</sequence>
<dbReference type="InterPro" id="IPR013155">
    <property type="entry name" value="M/V/L/I-tRNA-synth_anticd-bd"/>
</dbReference>
<accession>A0ABS6G2H6</accession>
<dbReference type="Proteomes" id="UP000779508">
    <property type="component" value="Unassembled WGS sequence"/>
</dbReference>
<gene>
    <name evidence="7 12" type="primary">leuS</name>
    <name evidence="12" type="ORF">KQI88_09050</name>
</gene>
<evidence type="ECO:0000313" key="12">
    <source>
        <dbReference type="EMBL" id="MBU5676563.1"/>
    </source>
</evidence>
<feature type="short sequence motif" description="'KMSKS' region" evidence="7">
    <location>
        <begin position="580"/>
        <end position="584"/>
    </location>
</feature>
<dbReference type="InterPro" id="IPR001412">
    <property type="entry name" value="aa-tRNA-synth_I_CS"/>
</dbReference>
<keyword evidence="6 7" id="KW-0030">Aminoacyl-tRNA synthetase</keyword>
<comment type="catalytic activity">
    <reaction evidence="7">
        <text>tRNA(Leu) + L-leucine + ATP = L-leucyl-tRNA(Leu) + AMP + diphosphate</text>
        <dbReference type="Rhea" id="RHEA:11688"/>
        <dbReference type="Rhea" id="RHEA-COMP:9613"/>
        <dbReference type="Rhea" id="RHEA-COMP:9622"/>
        <dbReference type="ChEBI" id="CHEBI:30616"/>
        <dbReference type="ChEBI" id="CHEBI:33019"/>
        <dbReference type="ChEBI" id="CHEBI:57427"/>
        <dbReference type="ChEBI" id="CHEBI:78442"/>
        <dbReference type="ChEBI" id="CHEBI:78494"/>
        <dbReference type="ChEBI" id="CHEBI:456215"/>
        <dbReference type="EC" id="6.1.1.4"/>
    </reaction>
</comment>
<dbReference type="InterPro" id="IPR025709">
    <property type="entry name" value="Leu_tRNA-synth_edit"/>
</dbReference>
<feature type="domain" description="Leucyl-tRNA synthetase editing" evidence="11">
    <location>
        <begin position="220"/>
        <end position="403"/>
    </location>
</feature>
<evidence type="ECO:0000256" key="3">
    <source>
        <dbReference type="ARBA" id="ARBA00022741"/>
    </source>
</evidence>
<name>A0ABS6G2H6_9FIRM</name>
<dbReference type="PROSITE" id="PS00178">
    <property type="entry name" value="AA_TRNA_LIGASE_I"/>
    <property type="match status" value="1"/>
</dbReference>
<feature type="domain" description="Aminoacyl-tRNA synthetase class Ia" evidence="9">
    <location>
        <begin position="415"/>
        <end position="607"/>
    </location>
</feature>
<protein>
    <recommendedName>
        <fullName evidence="7">Leucine--tRNA ligase</fullName>
        <ecNumber evidence="7">6.1.1.4</ecNumber>
    </recommendedName>
    <alternativeName>
        <fullName evidence="7">Leucyl-tRNA synthetase</fullName>
        <shortName evidence="7">LeuRS</shortName>
    </alternativeName>
</protein>
<dbReference type="HAMAP" id="MF_00049_B">
    <property type="entry name" value="Leu_tRNA_synth_B"/>
    <property type="match status" value="1"/>
</dbReference>
<evidence type="ECO:0000256" key="5">
    <source>
        <dbReference type="ARBA" id="ARBA00022917"/>
    </source>
</evidence>
<dbReference type="Pfam" id="PF13603">
    <property type="entry name" value="tRNA-synt_1_2"/>
    <property type="match status" value="1"/>
</dbReference>
<dbReference type="InterPro" id="IPR002302">
    <property type="entry name" value="Leu-tRNA-ligase"/>
</dbReference>
<dbReference type="Pfam" id="PF00133">
    <property type="entry name" value="tRNA-synt_1"/>
    <property type="match status" value="2"/>
</dbReference>
<dbReference type="EC" id="6.1.1.4" evidence="7"/>
<dbReference type="EMBL" id="JAHLQK010000003">
    <property type="protein sequence ID" value="MBU5676563.1"/>
    <property type="molecule type" value="Genomic_DNA"/>
</dbReference>
<keyword evidence="3 7" id="KW-0547">Nucleotide-binding</keyword>
<evidence type="ECO:0000259" key="10">
    <source>
        <dbReference type="Pfam" id="PF08264"/>
    </source>
</evidence>
<comment type="similarity">
    <text evidence="1 7 8">Belongs to the class-I aminoacyl-tRNA synthetase family.</text>
</comment>
<reference evidence="12 13" key="1">
    <citation type="submission" date="2021-06" db="EMBL/GenBank/DDBJ databases">
        <authorList>
            <person name="Sun Q."/>
            <person name="Li D."/>
        </authorList>
    </citation>
    <scope>NUCLEOTIDE SEQUENCE [LARGE SCALE GENOMIC DNA]</scope>
    <source>
        <strain evidence="12 13">MSJ-5</strain>
    </source>
</reference>
<feature type="domain" description="Aminoacyl-tRNA synthetase class Ia" evidence="9">
    <location>
        <begin position="12"/>
        <end position="215"/>
    </location>
</feature>
<evidence type="ECO:0000259" key="9">
    <source>
        <dbReference type="Pfam" id="PF00133"/>
    </source>
</evidence>
<evidence type="ECO:0000256" key="6">
    <source>
        <dbReference type="ARBA" id="ARBA00023146"/>
    </source>
</evidence>
<keyword evidence="7" id="KW-0963">Cytoplasm</keyword>